<protein>
    <recommendedName>
        <fullName evidence="3">WLGC domain-containing protein</fullName>
    </recommendedName>
</protein>
<dbReference type="EMBL" id="QXGF01001677">
    <property type="protein sequence ID" value="KAE8928449.1"/>
    <property type="molecule type" value="Genomic_DNA"/>
</dbReference>
<feature type="region of interest" description="Disordered" evidence="1">
    <location>
        <begin position="27"/>
        <end position="51"/>
    </location>
</feature>
<evidence type="ECO:0000256" key="1">
    <source>
        <dbReference type="SAM" id="MobiDB-lite"/>
    </source>
</evidence>
<dbReference type="AlphaFoldDB" id="A0A6A3E3K8"/>
<feature type="domain" description="WLGC" evidence="3">
    <location>
        <begin position="484"/>
        <end position="531"/>
    </location>
</feature>
<dbReference type="InterPro" id="IPR058256">
    <property type="entry name" value="WLGC"/>
</dbReference>
<dbReference type="InterPro" id="IPR032675">
    <property type="entry name" value="LRR_dom_sf"/>
</dbReference>
<dbReference type="SUPFAM" id="SSF52058">
    <property type="entry name" value="L domain-like"/>
    <property type="match status" value="1"/>
</dbReference>
<comment type="caution">
    <text evidence="4">The sequence shown here is derived from an EMBL/GenBank/DDBJ whole genome shotgun (WGS) entry which is preliminary data.</text>
</comment>
<sequence>MTMPGKVFVGGKVQPLGRSIDSKQLRLATSTQASPRHDENNSFRRRSRPSSSSLSSFTLALQHLTIAPNYTVNWVMKTESFDDGGSLLGYFAKVCIKLGDFLADFALLYLNLEAGSPVALVLVFSAITVSSALSSAVLVSLPPEKTSLLIDTLLDTLFDFLIAIAYPWLALTYCFSTFSFEYKLLEINLDIYPAGWFETVASVIADPVKTSIIRRILKSLRIVSVLDFFARVGVNLFLCVRLHYIVSLLHDPSWRKKHPFKVNAKHRYFAGALFVCLAAVVVVFVEESIRTSTLACKPHSECAVNAWRWTYLQSDSLTQCPWLTLIDGDKAPKTYAAWILPKDLTAKVAQLAATGDLQTIQLTNRFLPVLPSELRRCKQLKHVSLIYTHMMELPDWFKEFTKLEYLHIEGIPENSLESLSDDLFNNMPSLTFIHLAGHPSLPVLPSFDGLTGLKSLTLAVLLSLTELPSFAYLDSRERLQLSSYPEAMCYSARFMGIACTSNPYPIAMRRRQISEGVGIPCDPRYEAWLGCI</sequence>
<dbReference type="Gene3D" id="3.80.10.10">
    <property type="entry name" value="Ribonuclease Inhibitor"/>
    <property type="match status" value="1"/>
</dbReference>
<keyword evidence="2" id="KW-0472">Membrane</keyword>
<keyword evidence="2" id="KW-0812">Transmembrane</keyword>
<evidence type="ECO:0000313" key="5">
    <source>
        <dbReference type="Proteomes" id="UP000429523"/>
    </source>
</evidence>
<organism evidence="4 5">
    <name type="scientific">Phytophthora fragariae</name>
    <dbReference type="NCBI Taxonomy" id="53985"/>
    <lineage>
        <taxon>Eukaryota</taxon>
        <taxon>Sar</taxon>
        <taxon>Stramenopiles</taxon>
        <taxon>Oomycota</taxon>
        <taxon>Peronosporomycetes</taxon>
        <taxon>Peronosporales</taxon>
        <taxon>Peronosporaceae</taxon>
        <taxon>Phytophthora</taxon>
    </lineage>
</organism>
<keyword evidence="2" id="KW-1133">Transmembrane helix</keyword>
<accession>A0A6A3E3K8</accession>
<feature type="transmembrane region" description="Helical" evidence="2">
    <location>
        <begin position="119"/>
        <end position="140"/>
    </location>
</feature>
<evidence type="ECO:0000259" key="3">
    <source>
        <dbReference type="Pfam" id="PF26605"/>
    </source>
</evidence>
<feature type="transmembrane region" description="Helical" evidence="2">
    <location>
        <begin position="266"/>
        <end position="285"/>
    </location>
</feature>
<reference evidence="4 5" key="1">
    <citation type="submission" date="2018-08" db="EMBL/GenBank/DDBJ databases">
        <title>Genomic investigation of the strawberry pathogen Phytophthora fragariae indicates pathogenicity is determined by transcriptional variation in three key races.</title>
        <authorList>
            <person name="Adams T.M."/>
            <person name="Armitage A.D."/>
            <person name="Sobczyk M.K."/>
            <person name="Bates H.J."/>
            <person name="Dunwell J.M."/>
            <person name="Nellist C.F."/>
            <person name="Harrison R.J."/>
        </authorList>
    </citation>
    <scope>NUCLEOTIDE SEQUENCE [LARGE SCALE GENOMIC DNA]</scope>
    <source>
        <strain evidence="4 5">NOV-9</strain>
    </source>
</reference>
<feature type="transmembrane region" description="Helical" evidence="2">
    <location>
        <begin position="160"/>
        <end position="180"/>
    </location>
</feature>
<dbReference type="Pfam" id="PF26605">
    <property type="entry name" value="WLGC"/>
    <property type="match status" value="1"/>
</dbReference>
<proteinExistence type="predicted"/>
<dbReference type="Proteomes" id="UP000429523">
    <property type="component" value="Unassembled WGS sequence"/>
</dbReference>
<gene>
    <name evidence="4" type="ORF">PF009_g21408</name>
</gene>
<evidence type="ECO:0000313" key="4">
    <source>
        <dbReference type="EMBL" id="KAE8928449.1"/>
    </source>
</evidence>
<evidence type="ECO:0000256" key="2">
    <source>
        <dbReference type="SAM" id="Phobius"/>
    </source>
</evidence>
<name>A0A6A3E3K8_9STRA</name>